<reference evidence="2" key="1">
    <citation type="submission" date="2021-01" db="EMBL/GenBank/DDBJ databases">
        <authorList>
            <person name="Corre E."/>
            <person name="Pelletier E."/>
            <person name="Niang G."/>
            <person name="Scheremetjew M."/>
            <person name="Finn R."/>
            <person name="Kale V."/>
            <person name="Holt S."/>
            <person name="Cochrane G."/>
            <person name="Meng A."/>
            <person name="Brown T."/>
            <person name="Cohen L."/>
        </authorList>
    </citation>
    <scope>NUCLEOTIDE SEQUENCE</scope>
    <source>
        <strain evidence="2">Clade-D-RCC2572</strain>
    </source>
</reference>
<dbReference type="InterPro" id="IPR003749">
    <property type="entry name" value="ThiS/MoaD-like"/>
</dbReference>
<dbReference type="GO" id="GO:0006777">
    <property type="term" value="P:Mo-molybdopterin cofactor biosynthetic process"/>
    <property type="evidence" value="ECO:0007669"/>
    <property type="project" value="InterPro"/>
</dbReference>
<gene>
    <name evidence="2" type="ORF">OMED0929_LOCUS4555</name>
</gene>
<dbReference type="CDD" id="cd00754">
    <property type="entry name" value="Ubl_MoaD"/>
    <property type="match status" value="1"/>
</dbReference>
<protein>
    <submittedName>
        <fullName evidence="2">Uncharacterized protein</fullName>
    </submittedName>
</protein>
<proteinExistence type="predicted"/>
<dbReference type="PANTHER" id="PTHR33359:SF1">
    <property type="entry name" value="MOLYBDOPTERIN SYNTHASE SULFUR CARRIER SUBUNIT"/>
    <property type="match status" value="1"/>
</dbReference>
<sequence length="87" mass="9075">MVDVTILFFARAREITAQSSQRITIPDTDATIAAVRAALLVAHPALVSVLPTAVFALNQNYVAVDDEGTTAVRASDEIAIVPPISGG</sequence>
<dbReference type="UniPathway" id="UPA00344"/>
<dbReference type="AlphaFoldDB" id="A0A7S0PPA3"/>
<dbReference type="EMBL" id="HBEW01005436">
    <property type="protein sequence ID" value="CAD8583756.1"/>
    <property type="molecule type" value="Transcribed_RNA"/>
</dbReference>
<dbReference type="InterPro" id="IPR012675">
    <property type="entry name" value="Beta-grasp_dom_sf"/>
</dbReference>
<accession>A0A7S0PPA3</accession>
<keyword evidence="1" id="KW-0547">Nucleotide-binding</keyword>
<dbReference type="PANTHER" id="PTHR33359">
    <property type="entry name" value="MOLYBDOPTERIN SYNTHASE SULFUR CARRIER SUBUNIT"/>
    <property type="match status" value="1"/>
</dbReference>
<dbReference type="GO" id="GO:0000166">
    <property type="term" value="F:nucleotide binding"/>
    <property type="evidence" value="ECO:0007669"/>
    <property type="project" value="UniProtKB-KW"/>
</dbReference>
<evidence type="ECO:0000256" key="1">
    <source>
        <dbReference type="ARBA" id="ARBA00022741"/>
    </source>
</evidence>
<dbReference type="SUPFAM" id="SSF54285">
    <property type="entry name" value="MoaD/ThiS"/>
    <property type="match status" value="1"/>
</dbReference>
<evidence type="ECO:0000313" key="2">
    <source>
        <dbReference type="EMBL" id="CAD8583756.1"/>
    </source>
</evidence>
<dbReference type="Pfam" id="PF02597">
    <property type="entry name" value="ThiS"/>
    <property type="match status" value="1"/>
</dbReference>
<dbReference type="Gene3D" id="3.10.20.30">
    <property type="match status" value="1"/>
</dbReference>
<name>A0A7S0PPA3_9CHLO</name>
<dbReference type="GO" id="GO:1990133">
    <property type="term" value="C:molybdopterin adenylyltransferase complex"/>
    <property type="evidence" value="ECO:0007669"/>
    <property type="project" value="TreeGrafter"/>
</dbReference>
<dbReference type="InterPro" id="IPR044672">
    <property type="entry name" value="MOCS2A"/>
</dbReference>
<dbReference type="InterPro" id="IPR016155">
    <property type="entry name" value="Mopterin_synth/thiamin_S_b"/>
</dbReference>
<organism evidence="2">
    <name type="scientific">Ostreococcus mediterraneus</name>
    <dbReference type="NCBI Taxonomy" id="1486918"/>
    <lineage>
        <taxon>Eukaryota</taxon>
        <taxon>Viridiplantae</taxon>
        <taxon>Chlorophyta</taxon>
        <taxon>Mamiellophyceae</taxon>
        <taxon>Mamiellales</taxon>
        <taxon>Bathycoccaceae</taxon>
        <taxon>Ostreococcus</taxon>
    </lineage>
</organism>